<dbReference type="EMBL" id="CAJMWT010002070">
    <property type="protein sequence ID" value="CAE6431599.1"/>
    <property type="molecule type" value="Genomic_DNA"/>
</dbReference>
<sequence>MHTVTCTSVVIKVAYHQYSSFSADIEFITREAWRDEIENASGDIGDAEQGQISSDLRELLDASWNKVHAVYPNLIRKEMVKVNPEALIRSHSHTARLLGTTISIEYETATGLRRALEPFIKASSSIHRRQMWPLISRVRVWCNSWALETGYLLVNLPGVGDANVARNQVAKNYMKNADHVWVVVSIERAVDEGVDKELIDKTFERELRYGKYNAGAIAFIVSKTDNIYEDEAAESLGMKNHPTFVQLQGELDQVESSQDASKDKQHGSRKLERERARLEEAKKCFVSLKRNEFVKSILAEPFRKRLIGFDSGSGSCLQDACTIGMKILGKTNIERGLMIIKDDYSSTLQIYACSALDYKAVDNEYARAKCFSNVDDTEIPRLQDSCIRLGLQAQTAPVQHMFNTLNSLLGLLQSSAENVEGENVLDRLTLASQWESGTAARGKGALFPRMGLPTTRSGRYFHHPDLSKPPSAEFNLGIIAQRVLRAHHQQPRGTRKGFAYQACQEMEKVVHNCVDHLRHKLWGGLVADLRRGAAVAVSNAMRTHDCFAPPLVSWSTYRATLRRYGEFKEDMNGELVAPIIDQVLEVWQQIFGRPLLDIMNQDARRVIYTLLSRVEQSCPLRLQSRCTIHCALAREQAETAIELNLKGFIVCEQRELARFLAPKVKAKLTPAYRRAMLIHGWGSAERLKASNTFRGDLETLRHVIFTEAVNELLEKLDSVASSIGVILSAALEAICYEIELVLSALWEVPELNKDEVTARRELVREVTSMQYQVGCWLEKIPRLYR</sequence>
<dbReference type="AlphaFoldDB" id="A0A8H3AQV5"/>
<dbReference type="InterPro" id="IPR027417">
    <property type="entry name" value="P-loop_NTPase"/>
</dbReference>
<evidence type="ECO:0000313" key="1">
    <source>
        <dbReference type="EMBL" id="CAE6431599.1"/>
    </source>
</evidence>
<protein>
    <submittedName>
        <fullName evidence="1">Uncharacterized protein</fullName>
    </submittedName>
</protein>
<proteinExistence type="predicted"/>
<accession>A0A8H3AQV5</accession>
<gene>
    <name evidence="1" type="ORF">RDB_LOCUS64826</name>
</gene>
<dbReference type="Proteomes" id="UP000663843">
    <property type="component" value="Unassembled WGS sequence"/>
</dbReference>
<dbReference type="Gene3D" id="3.40.50.300">
    <property type="entry name" value="P-loop containing nucleotide triphosphate hydrolases"/>
    <property type="match status" value="1"/>
</dbReference>
<reference evidence="1" key="1">
    <citation type="submission" date="2021-01" db="EMBL/GenBank/DDBJ databases">
        <authorList>
            <person name="Kaushik A."/>
        </authorList>
    </citation>
    <scope>NUCLEOTIDE SEQUENCE</scope>
    <source>
        <strain evidence="1">AG2-2IIIB</strain>
    </source>
</reference>
<evidence type="ECO:0000313" key="2">
    <source>
        <dbReference type="Proteomes" id="UP000663843"/>
    </source>
</evidence>
<name>A0A8H3AQV5_9AGAM</name>
<dbReference type="PANTHER" id="PTHR36681:SF3">
    <property type="entry name" value="NUCLEAR GTPASE, GERMINAL CENTER-ASSOCIATED, TANDEM DUPLICATE 3"/>
    <property type="match status" value="1"/>
</dbReference>
<organism evidence="1 2">
    <name type="scientific">Rhizoctonia solani</name>
    <dbReference type="NCBI Taxonomy" id="456999"/>
    <lineage>
        <taxon>Eukaryota</taxon>
        <taxon>Fungi</taxon>
        <taxon>Dikarya</taxon>
        <taxon>Basidiomycota</taxon>
        <taxon>Agaricomycotina</taxon>
        <taxon>Agaricomycetes</taxon>
        <taxon>Cantharellales</taxon>
        <taxon>Ceratobasidiaceae</taxon>
        <taxon>Rhizoctonia</taxon>
    </lineage>
</organism>
<comment type="caution">
    <text evidence="1">The sequence shown here is derived from an EMBL/GenBank/DDBJ whole genome shotgun (WGS) entry which is preliminary data.</text>
</comment>
<dbReference type="PANTHER" id="PTHR36681">
    <property type="entry name" value="NUCLEAR GTPASE, GERMINAL CENTER-ASSOCIATED, TANDEM DUPLICATE 3"/>
    <property type="match status" value="1"/>
</dbReference>